<evidence type="ECO:0000256" key="1">
    <source>
        <dbReference type="RuleBase" id="RU004003"/>
    </source>
</evidence>
<sequence>MRRYMIVFGLMAMSLGVLSCGNPSTKQLETNLEYDALYKSIRSENEEFLKARAQEDQLQAEKGLLAEAIEPVLPEFNPLEETRISISVQEETIHNVLFLIARNSGLNLVIEPGISLENRITISFEDASSALVVEKLLEAYDLAWEVKDNILYVQRWNERTFELDFVNVTSEVTTASGGDIFGNLGSEGASGELKGEFTLATTIGGTLEDDSLYGLILETVDAIINEASGNMQGGGGGGGGGGVSSDENGFFALDPLAGQLYVRTTPGKLRAVAKMLNNLKAKLSRQVVIDARILQVVLDDEWNLGIDWSYVDQRLSAGDSGSTFEFLSRSNKAFDQRNWADDKTILRMTGFTKGDIAINAAIEAMQTFGGVKTVANPHVRVRHGQPALFTSGESAKYVSAINREIDDNNKTTYSVETSTVFNGVMLGVICFVNDDNKIDMQVYPIKSEVDPSSLTRVTVTADDDQISLPKVEVKNVSTNVRVSDGDTIILGGLIDKVTGKTDTGVPGLAQVPGLGWLFKSRAQSERVRELVIIMNIRIVQ</sequence>
<dbReference type="PANTHER" id="PTHR30332">
    <property type="entry name" value="PROBABLE GENERAL SECRETION PATHWAY PROTEIN D"/>
    <property type="match status" value="1"/>
</dbReference>
<accession>A0A846QLD5</accession>
<protein>
    <submittedName>
        <fullName evidence="4">MSHA type pilus biogenesis protein MshL</fullName>
    </submittedName>
</protein>
<dbReference type="GO" id="GO:0015627">
    <property type="term" value="C:type II protein secretion system complex"/>
    <property type="evidence" value="ECO:0007669"/>
    <property type="project" value="TreeGrafter"/>
</dbReference>
<dbReference type="PROSITE" id="PS51257">
    <property type="entry name" value="PROKAR_LIPOPROTEIN"/>
    <property type="match status" value="1"/>
</dbReference>
<feature type="signal peptide" evidence="2">
    <location>
        <begin position="1"/>
        <end position="19"/>
    </location>
</feature>
<dbReference type="PANTHER" id="PTHR30332:SF17">
    <property type="entry name" value="TYPE IV PILIATION SYSTEM PROTEIN DR_0774-RELATED"/>
    <property type="match status" value="1"/>
</dbReference>
<name>A0A846QLD5_9BACT</name>
<evidence type="ECO:0000259" key="3">
    <source>
        <dbReference type="Pfam" id="PF00263"/>
    </source>
</evidence>
<evidence type="ECO:0000313" key="4">
    <source>
        <dbReference type="EMBL" id="NJB67860.1"/>
    </source>
</evidence>
<dbReference type="GO" id="GO:0009306">
    <property type="term" value="P:protein secretion"/>
    <property type="evidence" value="ECO:0007669"/>
    <property type="project" value="InterPro"/>
</dbReference>
<dbReference type="AlphaFoldDB" id="A0A846QLD5"/>
<keyword evidence="5" id="KW-1185">Reference proteome</keyword>
<evidence type="ECO:0000313" key="5">
    <source>
        <dbReference type="Proteomes" id="UP000580856"/>
    </source>
</evidence>
<keyword evidence="2" id="KW-0732">Signal</keyword>
<comment type="caution">
    <text evidence="4">The sequence shown here is derived from an EMBL/GenBank/DDBJ whole genome shotgun (WGS) entry which is preliminary data.</text>
</comment>
<dbReference type="PRINTS" id="PR01032">
    <property type="entry name" value="PHAGEIV"/>
</dbReference>
<gene>
    <name evidence="4" type="ORF">GGQ74_001500</name>
</gene>
<comment type="similarity">
    <text evidence="1">Belongs to the bacterial secretin family.</text>
</comment>
<proteinExistence type="inferred from homology"/>
<organism evidence="4 5">
    <name type="scientific">Desulfobaculum xiamenense</name>
    <dbReference type="NCBI Taxonomy" id="995050"/>
    <lineage>
        <taxon>Bacteria</taxon>
        <taxon>Pseudomonadati</taxon>
        <taxon>Thermodesulfobacteriota</taxon>
        <taxon>Desulfovibrionia</taxon>
        <taxon>Desulfovibrionales</taxon>
        <taxon>Desulfovibrionaceae</taxon>
        <taxon>Desulfobaculum</taxon>
    </lineage>
</organism>
<dbReference type="InterPro" id="IPR050810">
    <property type="entry name" value="Bact_Secretion_Sys_Channel"/>
</dbReference>
<feature type="domain" description="Type II/III secretion system secretin-like" evidence="3">
    <location>
        <begin position="364"/>
        <end position="539"/>
    </location>
</feature>
<dbReference type="InterPro" id="IPR004846">
    <property type="entry name" value="T2SS/T3SS_dom"/>
</dbReference>
<reference evidence="4 5" key="1">
    <citation type="submission" date="2020-03" db="EMBL/GenBank/DDBJ databases">
        <title>Genomic Encyclopedia of Type Strains, Phase IV (KMG-IV): sequencing the most valuable type-strain genomes for metagenomic binning, comparative biology and taxonomic classification.</title>
        <authorList>
            <person name="Goeker M."/>
        </authorList>
    </citation>
    <scope>NUCLEOTIDE SEQUENCE [LARGE SCALE GENOMIC DNA]</scope>
    <source>
        <strain evidence="4 5">DSM 24233</strain>
    </source>
</reference>
<dbReference type="InterPro" id="IPR001775">
    <property type="entry name" value="GspD/PilQ"/>
</dbReference>
<dbReference type="Pfam" id="PF00263">
    <property type="entry name" value="Secretin"/>
    <property type="match status" value="1"/>
</dbReference>
<feature type="chain" id="PRO_5032838133" evidence="2">
    <location>
        <begin position="20"/>
        <end position="540"/>
    </location>
</feature>
<dbReference type="PRINTS" id="PR00811">
    <property type="entry name" value="BCTERIALGSPD"/>
</dbReference>
<dbReference type="Gene3D" id="3.55.50.30">
    <property type="match status" value="1"/>
</dbReference>
<dbReference type="Proteomes" id="UP000580856">
    <property type="component" value="Unassembled WGS sequence"/>
</dbReference>
<dbReference type="EMBL" id="JAATJA010000001">
    <property type="protein sequence ID" value="NJB67860.1"/>
    <property type="molecule type" value="Genomic_DNA"/>
</dbReference>
<dbReference type="RefSeq" id="WP_167940876.1">
    <property type="nucleotide sequence ID" value="NZ_JAATJA010000001.1"/>
</dbReference>
<evidence type="ECO:0000256" key="2">
    <source>
        <dbReference type="SAM" id="SignalP"/>
    </source>
</evidence>